<evidence type="ECO:0000313" key="4">
    <source>
        <dbReference type="EMBL" id="EQB18212.1"/>
    </source>
</evidence>
<dbReference type="EMBL" id="ATDP01000103">
    <property type="protein sequence ID" value="EQB12459.1"/>
    <property type="molecule type" value="Genomic_DNA"/>
</dbReference>
<dbReference type="EMBL" id="ATDP01000056">
    <property type="protein sequence ID" value="EQB18212.1"/>
    <property type="molecule type" value="Genomic_DNA"/>
</dbReference>
<gene>
    <name evidence="4" type="ORF">RLDS_02915</name>
    <name evidence="3" type="ORF">RLDS_20205</name>
</gene>
<reference evidence="4 5" key="1">
    <citation type="journal article" date="2013" name="Genome Announc.">
        <title>Draft Genome Sequence of Sphingobium lactosutens Strain DS20T, Isolated from a Hexachlorocyclohexane Dumpsite.</title>
        <authorList>
            <person name="Kumar R."/>
            <person name="Dwivedi V."/>
            <person name="Negi V."/>
            <person name="Khurana J.P."/>
            <person name="Lal R."/>
        </authorList>
    </citation>
    <scope>NUCLEOTIDE SEQUENCE [LARGE SCALE GENOMIC DNA]</scope>
    <source>
        <strain evidence="4 5">DS20</strain>
    </source>
</reference>
<organism evidence="4 5">
    <name type="scientific">Sphingobium lactosutens DS20</name>
    <dbReference type="NCBI Taxonomy" id="1331060"/>
    <lineage>
        <taxon>Bacteria</taxon>
        <taxon>Pseudomonadati</taxon>
        <taxon>Pseudomonadota</taxon>
        <taxon>Alphaproteobacteria</taxon>
        <taxon>Sphingomonadales</taxon>
        <taxon>Sphingomonadaceae</taxon>
        <taxon>Sphingobium</taxon>
    </lineage>
</organism>
<dbReference type="Proteomes" id="UP000015531">
    <property type="component" value="Unassembled WGS sequence"/>
</dbReference>
<dbReference type="Pfam" id="PF26061">
    <property type="entry name" value="DUF8021"/>
    <property type="match status" value="2"/>
</dbReference>
<evidence type="ECO:0000256" key="1">
    <source>
        <dbReference type="SAM" id="SignalP"/>
    </source>
</evidence>
<dbReference type="OrthoDB" id="9148298at2"/>
<sequence length="304" mass="33227">MSNSLKKMIAGSLLGLSALGSQGALAQSCDRACLTGIMNSYLDALPLHDRTALPIAANARETVNGRESKAESDYLWQLIDGVPYRQISADPTTGEVALVGVVTEGGARGPYWLRLKVQNRKVTEIEQIVGARTAGGVPGLAAPNPYFEEVLPKESRSTREQLIAIADSYFEGLEKHSGVGVQTAPNCRRFENGNQTSLNPLGNNWPCDEMDDYVYMDKIKERRFPIVDVERGVVVGAMVIEVSKPKAPAVPIPNPGTGPNPQSIPLFSRPHDTMIQEVFKISNGKIQEINVIRHDMPYRWGSGW</sequence>
<dbReference type="PROSITE" id="PS51257">
    <property type="entry name" value="PROKAR_LIPOPROTEIN"/>
    <property type="match status" value="1"/>
</dbReference>
<feature type="domain" description="DUF8021" evidence="2">
    <location>
        <begin position="156"/>
        <end position="291"/>
    </location>
</feature>
<feature type="domain" description="DUF8021" evidence="2">
    <location>
        <begin position="30"/>
        <end position="128"/>
    </location>
</feature>
<keyword evidence="5" id="KW-1185">Reference proteome</keyword>
<keyword evidence="1" id="KW-0732">Signal</keyword>
<feature type="signal peptide" evidence="1">
    <location>
        <begin position="1"/>
        <end position="26"/>
    </location>
</feature>
<dbReference type="RefSeq" id="WP_021224541.1">
    <property type="nucleotide sequence ID" value="NZ_ATDP01000056.1"/>
</dbReference>
<dbReference type="PATRIC" id="fig|1331060.3.peg.3903"/>
<accession>T0HYS4</accession>
<evidence type="ECO:0000313" key="5">
    <source>
        <dbReference type="Proteomes" id="UP000015531"/>
    </source>
</evidence>
<dbReference type="InterPro" id="IPR058334">
    <property type="entry name" value="DUF8021"/>
</dbReference>
<feature type="chain" id="PRO_5014313659" description="DUF8021 domain-containing protein" evidence="1">
    <location>
        <begin position="27"/>
        <end position="304"/>
    </location>
</feature>
<dbReference type="AlphaFoldDB" id="T0HYS4"/>
<proteinExistence type="predicted"/>
<comment type="caution">
    <text evidence="4">The sequence shown here is derived from an EMBL/GenBank/DDBJ whole genome shotgun (WGS) entry which is preliminary data.</text>
</comment>
<name>T0HYS4_9SPHN</name>
<evidence type="ECO:0000259" key="2">
    <source>
        <dbReference type="Pfam" id="PF26061"/>
    </source>
</evidence>
<evidence type="ECO:0000313" key="3">
    <source>
        <dbReference type="EMBL" id="EQB12459.1"/>
    </source>
</evidence>
<protein>
    <recommendedName>
        <fullName evidence="2">DUF8021 domain-containing protein</fullName>
    </recommendedName>
</protein>